<dbReference type="SMART" id="SM00322">
    <property type="entry name" value="KH"/>
    <property type="match status" value="3"/>
</dbReference>
<feature type="region of interest" description="Disordered" evidence="3">
    <location>
        <begin position="19"/>
        <end position="39"/>
    </location>
</feature>
<feature type="compositionally biased region" description="Low complexity" evidence="3">
    <location>
        <begin position="353"/>
        <end position="367"/>
    </location>
</feature>
<dbReference type="GeneID" id="25727636"/>
<dbReference type="RefSeq" id="XP_013896511.1">
    <property type="nucleotide sequence ID" value="XM_014041057.1"/>
</dbReference>
<feature type="compositionally biased region" description="Low complexity" evidence="3">
    <location>
        <begin position="131"/>
        <end position="187"/>
    </location>
</feature>
<evidence type="ECO:0000256" key="1">
    <source>
        <dbReference type="ARBA" id="ARBA00022737"/>
    </source>
</evidence>
<accession>A0A0D2M8W2</accession>
<organism evidence="5 6">
    <name type="scientific">Monoraphidium neglectum</name>
    <dbReference type="NCBI Taxonomy" id="145388"/>
    <lineage>
        <taxon>Eukaryota</taxon>
        <taxon>Viridiplantae</taxon>
        <taxon>Chlorophyta</taxon>
        <taxon>core chlorophytes</taxon>
        <taxon>Chlorophyceae</taxon>
        <taxon>CS clade</taxon>
        <taxon>Sphaeropleales</taxon>
        <taxon>Selenastraceae</taxon>
        <taxon>Monoraphidium</taxon>
    </lineage>
</organism>
<keyword evidence="6" id="KW-1185">Reference proteome</keyword>
<dbReference type="Gene3D" id="3.30.1370.10">
    <property type="entry name" value="K Homology domain, type 1"/>
    <property type="match status" value="1"/>
</dbReference>
<dbReference type="InterPro" id="IPR036612">
    <property type="entry name" value="KH_dom_type_1_sf"/>
</dbReference>
<dbReference type="InterPro" id="IPR004087">
    <property type="entry name" value="KH_dom"/>
</dbReference>
<evidence type="ECO:0000259" key="4">
    <source>
        <dbReference type="SMART" id="SM00322"/>
    </source>
</evidence>
<dbReference type="Proteomes" id="UP000054498">
    <property type="component" value="Unassembled WGS sequence"/>
</dbReference>
<feature type="region of interest" description="Disordered" evidence="3">
    <location>
        <begin position="127"/>
        <end position="219"/>
    </location>
</feature>
<feature type="region of interest" description="Disordered" evidence="3">
    <location>
        <begin position="612"/>
        <end position="686"/>
    </location>
</feature>
<keyword evidence="2" id="KW-0694">RNA-binding</keyword>
<keyword evidence="1" id="KW-0677">Repeat</keyword>
<dbReference type="OrthoDB" id="1937934at2759"/>
<evidence type="ECO:0000313" key="6">
    <source>
        <dbReference type="Proteomes" id="UP000054498"/>
    </source>
</evidence>
<reference evidence="5 6" key="1">
    <citation type="journal article" date="2013" name="BMC Genomics">
        <title>Reconstruction of the lipid metabolism for the microalga Monoraphidium neglectum from its genome sequence reveals characteristics suitable for biofuel production.</title>
        <authorList>
            <person name="Bogen C."/>
            <person name="Al-Dilaimi A."/>
            <person name="Albersmeier A."/>
            <person name="Wichmann J."/>
            <person name="Grundmann M."/>
            <person name="Rupp O."/>
            <person name="Lauersen K.J."/>
            <person name="Blifernez-Klassen O."/>
            <person name="Kalinowski J."/>
            <person name="Goesmann A."/>
            <person name="Mussgnug J.H."/>
            <person name="Kruse O."/>
        </authorList>
    </citation>
    <scope>NUCLEOTIDE SEQUENCE [LARGE SCALE GENOMIC DNA]</scope>
    <source>
        <strain evidence="5 6">SAG 48.87</strain>
    </source>
</reference>
<dbReference type="InterPro" id="IPR004088">
    <property type="entry name" value="KH_dom_type_1"/>
</dbReference>
<dbReference type="Pfam" id="PF00013">
    <property type="entry name" value="KH_1"/>
    <property type="match status" value="3"/>
</dbReference>
<feature type="compositionally biased region" description="Basic and acidic residues" evidence="3">
    <location>
        <begin position="192"/>
        <end position="203"/>
    </location>
</feature>
<sequence>MNEFTDDRSRLEQLKAAAEAQMRRPAPAIGGVPAAKRQRTDDAAAEQEAAVRVARYNYSAPDTLLGGGAVGLVITCSMQRQMSATKEGVELIKRKLAAGAVCSLVKVGCRGVVLVLVQHAQQKQQAKEQQKQQPQEQQEQQEQQPQQQQEQQQEQHGQQQEQQEQQQEQQEQQQEQQEQQQQQQLQTEGEEGEQKQPEKKDRQQLQSGEATDDAQQHKHERDAAAGGLINMVDVAASILADVESGATPHARFVQRIIPAQRTCALEAGALRSAAEAVCREYLAQGNEPEGAAIDFAVAFKNRAFEGGAGPESGGGSSAAAAQPKPAATPPSTAQQQGGASITAEGPEQPPQPGHIQQQQEAGQSEQPHSTTPDQQQKQQQQQPSGVPLQRNEAIAILANAMIAASGGRVRVNLKSPTVTVITEVVPVSFSGRRQLIAALAVAPTARLVSVKPKGLQDHDNKAHPSLLHYRLLVPVKKAGAVIGKGGEFITKIKDLSRSKLSVDKPLGDFEERVIHVESPDTPDRPRAPAQEALLMVLDRVVGDEQPDGSVKPPDSASARLLVRKYEIGSVLGLRGVVINEIRTQTGASVKIEDNAGDAGMPIALPDDQLVKHGYGGPPPPRDPYGAPPLGGDYGRGPPPPNGIPMGGPRPMAAPSMAVPPMGAPPPYDGPPTAPGGPPGGAPGGGGGGGVGMLAVLPPAARVVFADNPSVDTRGLEGMATVEYRVLVPTRKGGVIIGERGSVIRHIRDRFGAKLNLPEALSGAQERVLQIMSTEDVRDPRCDALEAAMYCADLLLHDRGHERWAPPARRSRARLGMAGWARSGAAAAAGPQG</sequence>
<proteinExistence type="predicted"/>
<feature type="compositionally biased region" description="Pro residues" evidence="3">
    <location>
        <begin position="616"/>
        <end position="626"/>
    </location>
</feature>
<evidence type="ECO:0000256" key="3">
    <source>
        <dbReference type="SAM" id="MobiDB-lite"/>
    </source>
</evidence>
<dbReference type="CDD" id="cd22459">
    <property type="entry name" value="KH-I_PEPPER_rpt1_like"/>
    <property type="match status" value="1"/>
</dbReference>
<dbReference type="AlphaFoldDB" id="A0A0D2M8W2"/>
<feature type="domain" description="K Homology" evidence="4">
    <location>
        <begin position="554"/>
        <end position="714"/>
    </location>
</feature>
<name>A0A0D2M8W2_9CHLO</name>
<dbReference type="Gene3D" id="3.30.310.210">
    <property type="match status" value="1"/>
</dbReference>
<gene>
    <name evidence="5" type="ORF">MNEG_10470</name>
</gene>
<feature type="region of interest" description="Disordered" evidence="3">
    <location>
        <begin position="307"/>
        <end position="387"/>
    </location>
</feature>
<feature type="domain" description="K Homology" evidence="4">
    <location>
        <begin position="719"/>
        <end position="795"/>
    </location>
</feature>
<dbReference type="SUPFAM" id="SSF54791">
    <property type="entry name" value="Eukaryotic type KH-domain (KH-domain type I)"/>
    <property type="match status" value="3"/>
</dbReference>
<evidence type="ECO:0000256" key="2">
    <source>
        <dbReference type="PROSITE-ProRule" id="PRU00117"/>
    </source>
</evidence>
<dbReference type="PANTHER" id="PTHR10288">
    <property type="entry name" value="KH DOMAIN CONTAINING RNA BINDING PROTEIN"/>
    <property type="match status" value="1"/>
</dbReference>
<feature type="compositionally biased region" description="Pro residues" evidence="3">
    <location>
        <begin position="661"/>
        <end position="680"/>
    </location>
</feature>
<feature type="compositionally biased region" description="Low complexity" evidence="3">
    <location>
        <begin position="317"/>
        <end position="337"/>
    </location>
</feature>
<evidence type="ECO:0000313" key="5">
    <source>
        <dbReference type="EMBL" id="KIY97491.1"/>
    </source>
</evidence>
<dbReference type="EMBL" id="KK102547">
    <property type="protein sequence ID" value="KIY97491.1"/>
    <property type="molecule type" value="Genomic_DNA"/>
</dbReference>
<feature type="compositionally biased region" description="Low complexity" evidence="3">
    <location>
        <begin position="646"/>
        <end position="660"/>
    </location>
</feature>
<feature type="domain" description="K Homology" evidence="4">
    <location>
        <begin position="465"/>
        <end position="541"/>
    </location>
</feature>
<protein>
    <recommendedName>
        <fullName evidence="4">K Homology domain-containing protein</fullName>
    </recommendedName>
</protein>
<dbReference type="GO" id="GO:0003723">
    <property type="term" value="F:RNA binding"/>
    <property type="evidence" value="ECO:0007669"/>
    <property type="project" value="UniProtKB-UniRule"/>
</dbReference>
<dbReference type="PROSITE" id="PS50084">
    <property type="entry name" value="KH_TYPE_1"/>
    <property type="match status" value="3"/>
</dbReference>
<dbReference type="KEGG" id="mng:MNEG_10470"/>
<feature type="compositionally biased region" description="Gly residues" evidence="3">
    <location>
        <begin position="307"/>
        <end position="316"/>
    </location>
</feature>
<dbReference type="STRING" id="145388.A0A0D2M8W2"/>